<accession>Q7UUV7</accession>
<evidence type="ECO:0000313" key="2">
    <source>
        <dbReference type="EMBL" id="CAD72970.1"/>
    </source>
</evidence>
<sequence>MKQTESATVEMSYRGGVTGPSSIRSRMFEPVLQLNQVQRRESRNPPKSHSAATRRSARSRWSSIDSPYCNPTH</sequence>
<evidence type="ECO:0000313" key="3">
    <source>
        <dbReference type="Proteomes" id="UP000001025"/>
    </source>
</evidence>
<proteinExistence type="predicted"/>
<dbReference type="KEGG" id="rba:RB3038"/>
<dbReference type="EMBL" id="BX294138">
    <property type="protein sequence ID" value="CAD72970.1"/>
    <property type="molecule type" value="Genomic_DNA"/>
</dbReference>
<dbReference type="AlphaFoldDB" id="Q7UUV7"/>
<dbReference type="STRING" id="243090.RB3038"/>
<dbReference type="InParanoid" id="Q7UUV7"/>
<dbReference type="Proteomes" id="UP000001025">
    <property type="component" value="Chromosome"/>
</dbReference>
<protein>
    <submittedName>
        <fullName evidence="2">Uncharacterized protein</fullName>
    </submittedName>
</protein>
<name>Q7UUV7_RHOBA</name>
<feature type="compositionally biased region" description="Low complexity" evidence="1">
    <location>
        <begin position="48"/>
        <end position="66"/>
    </location>
</feature>
<dbReference type="EnsemblBacteria" id="CAD72970">
    <property type="protein sequence ID" value="CAD72970"/>
    <property type="gene ID" value="RB3038"/>
</dbReference>
<reference evidence="2 3" key="1">
    <citation type="journal article" date="2003" name="Proc. Natl. Acad. Sci. U.S.A.">
        <title>Complete genome sequence of the marine planctomycete Pirellula sp. strain 1.</title>
        <authorList>
            <person name="Gloeckner F.O."/>
            <person name="Kube M."/>
            <person name="Bauer M."/>
            <person name="Teeling H."/>
            <person name="Lombardot T."/>
            <person name="Ludwig W."/>
            <person name="Gade D."/>
            <person name="Beck A."/>
            <person name="Borzym K."/>
            <person name="Heitmann K."/>
            <person name="Rabus R."/>
            <person name="Schlesner H."/>
            <person name="Amann R."/>
            <person name="Reinhardt R."/>
        </authorList>
    </citation>
    <scope>NUCLEOTIDE SEQUENCE [LARGE SCALE GENOMIC DNA]</scope>
    <source>
        <strain evidence="3">DSM 10527 / NCIMB 13988 / SH1</strain>
    </source>
</reference>
<evidence type="ECO:0000256" key="1">
    <source>
        <dbReference type="SAM" id="MobiDB-lite"/>
    </source>
</evidence>
<keyword evidence="3" id="KW-1185">Reference proteome</keyword>
<feature type="region of interest" description="Disordered" evidence="1">
    <location>
        <begin position="1"/>
        <end position="73"/>
    </location>
</feature>
<gene>
    <name evidence="2" type="ordered locus">RB3038</name>
</gene>
<organism evidence="2 3">
    <name type="scientific">Rhodopirellula baltica (strain DSM 10527 / NCIMB 13988 / SH1)</name>
    <dbReference type="NCBI Taxonomy" id="243090"/>
    <lineage>
        <taxon>Bacteria</taxon>
        <taxon>Pseudomonadati</taxon>
        <taxon>Planctomycetota</taxon>
        <taxon>Planctomycetia</taxon>
        <taxon>Pirellulales</taxon>
        <taxon>Pirellulaceae</taxon>
        <taxon>Rhodopirellula</taxon>
    </lineage>
</organism>
<dbReference type="HOGENOM" id="CLU_2702340_0_0_0"/>